<dbReference type="AlphaFoldDB" id="A0A5J5LLM6"/>
<name>A0A5J5LLM6_HALHI</name>
<organism evidence="1 2">
    <name type="scientific">Haloarcula hispanica</name>
    <dbReference type="NCBI Taxonomy" id="51589"/>
    <lineage>
        <taxon>Archaea</taxon>
        <taxon>Methanobacteriati</taxon>
        <taxon>Methanobacteriota</taxon>
        <taxon>Stenosarchaea group</taxon>
        <taxon>Halobacteria</taxon>
        <taxon>Halobacteriales</taxon>
        <taxon>Haloarculaceae</taxon>
        <taxon>Haloarcula</taxon>
    </lineage>
</organism>
<sequence>MTGSLVVWQPVYYPNLHFLARLNQAEEFVIFDTAEFSRQSRQHRAPIKFGGKKWLTIPILHDSDHEAITEAKLDMSQKWPKKHLKTIKSKYGGNAPAPFGEIYNELDEGSTLPDITVPLIRELIDLFEIDIKMYSASELDVPYTKGEPSNYLARLTEELGHTTYLCGQRAYENYLDQEPFKQRGIDIEIQNWEPDWKDGNVICLDVLYEAESPATHI</sequence>
<evidence type="ECO:0000313" key="1">
    <source>
        <dbReference type="EMBL" id="KAA9410365.1"/>
    </source>
</evidence>
<protein>
    <recommendedName>
        <fullName evidence="3">WbqC-like family protein</fullName>
    </recommendedName>
</protein>
<evidence type="ECO:0000313" key="2">
    <source>
        <dbReference type="Proteomes" id="UP000326244"/>
    </source>
</evidence>
<dbReference type="Proteomes" id="UP000326244">
    <property type="component" value="Unassembled WGS sequence"/>
</dbReference>
<comment type="caution">
    <text evidence="1">The sequence shown here is derived from an EMBL/GenBank/DDBJ whole genome shotgun (WGS) entry which is preliminary data.</text>
</comment>
<dbReference type="InterPro" id="IPR014985">
    <property type="entry name" value="WbqC"/>
</dbReference>
<dbReference type="EMBL" id="RQWK01000001">
    <property type="protein sequence ID" value="KAA9410365.1"/>
    <property type="molecule type" value="Genomic_DNA"/>
</dbReference>
<reference evidence="1 2" key="1">
    <citation type="submission" date="2018-11" db="EMBL/GenBank/DDBJ databases">
        <title>Genomic analysis of Haloarcula hispanica CBA1121.</title>
        <authorList>
            <person name="Kim Y.B."/>
            <person name="Roh S.W."/>
        </authorList>
    </citation>
    <scope>NUCLEOTIDE SEQUENCE [LARGE SCALE GENOMIC DNA]</scope>
    <source>
        <strain evidence="1 2">CBA1121</strain>
    </source>
</reference>
<proteinExistence type="predicted"/>
<evidence type="ECO:0008006" key="3">
    <source>
        <dbReference type="Google" id="ProtNLM"/>
    </source>
</evidence>
<dbReference type="RefSeq" id="WP_151103604.1">
    <property type="nucleotide sequence ID" value="NZ_RQWK01000001.1"/>
</dbReference>
<gene>
    <name evidence="1" type="ORF">EGO51_11315</name>
</gene>
<dbReference type="Pfam" id="PF08889">
    <property type="entry name" value="WbqC"/>
    <property type="match status" value="1"/>
</dbReference>
<accession>A0A5J5LLM6</accession>